<feature type="chain" id="PRO_5009908155" evidence="6">
    <location>
        <begin position="29"/>
        <end position="519"/>
    </location>
</feature>
<dbReference type="Gene3D" id="1.25.40.10">
    <property type="entry name" value="Tetratricopeptide repeat domain"/>
    <property type="match status" value="1"/>
</dbReference>
<dbReference type="OrthoDB" id="5694214at2"/>
<protein>
    <submittedName>
        <fullName evidence="8">SusD family protein</fullName>
    </submittedName>
</protein>
<keyword evidence="9" id="KW-1185">Reference proteome</keyword>
<dbReference type="Proteomes" id="UP000184480">
    <property type="component" value="Unassembled WGS sequence"/>
</dbReference>
<sequence length="519" mass="58163">MKNINIKSKKILYIGLSLLLSLPFAACTDDLNTTPQGPNIELDPYADASNYPMLVAKVYAGFSKLGLTGPDGSGDIPSSSDQGKTTFLRTYFNIQELTSDEAKCAWSDEDEKNYSQTFLAPDNYIGYMLYQRCMLNIVFANEFLKNTVTPKVEVANLDGLRAQVRTLRAMNYYYLMDVYGNPGWVTEEHPVTYLPEQLGREGMFNWIESELLEVEKGGLLQDYSSSTYGLVTNQLVQSILAKMYLNAEVYTGTARWNDALTYAKKVTSYSGLALESNYQNLFCADNDQSKEIIFTLPYDFTQAQDWGGMTFVMAASTSGDMTSLLDFNAAWAGNRATQQLTNLFTSTDKRALFFKTSRDQNMTELGNFQKGWSVVKFTNKGWDGADNPNGIGQWTDTDFPLFRLADIILVQAEAELRLGDSAAALTSYNKVHAHSRTGQSAATSVSLQNILDERGRELYWEGQRRTDLIRFGKFATGYNWAWKGGVLNGTDIDKKYELFPISTKHLAGNPALVQNELYK</sequence>
<evidence type="ECO:0000313" key="8">
    <source>
        <dbReference type="EMBL" id="SHE83809.1"/>
    </source>
</evidence>
<dbReference type="Gene3D" id="1.10.3780.10">
    <property type="entry name" value="SusD-like"/>
    <property type="match status" value="1"/>
</dbReference>
<dbReference type="InterPro" id="IPR012944">
    <property type="entry name" value="SusD_RagB_dom"/>
</dbReference>
<evidence type="ECO:0000256" key="3">
    <source>
        <dbReference type="ARBA" id="ARBA00022729"/>
    </source>
</evidence>
<dbReference type="GO" id="GO:0009279">
    <property type="term" value="C:cell outer membrane"/>
    <property type="evidence" value="ECO:0007669"/>
    <property type="project" value="UniProtKB-SubCell"/>
</dbReference>
<dbReference type="EMBL" id="FQUC01000002">
    <property type="protein sequence ID" value="SHE83809.1"/>
    <property type="molecule type" value="Genomic_DNA"/>
</dbReference>
<organism evidence="8 9">
    <name type="scientific">Dysgonomonas macrotermitis</name>
    <dbReference type="NCBI Taxonomy" id="1346286"/>
    <lineage>
        <taxon>Bacteria</taxon>
        <taxon>Pseudomonadati</taxon>
        <taxon>Bacteroidota</taxon>
        <taxon>Bacteroidia</taxon>
        <taxon>Bacteroidales</taxon>
        <taxon>Dysgonomonadaceae</taxon>
        <taxon>Dysgonomonas</taxon>
    </lineage>
</organism>
<dbReference type="SUPFAM" id="SSF48452">
    <property type="entry name" value="TPR-like"/>
    <property type="match status" value="1"/>
</dbReference>
<dbReference type="STRING" id="1346286.SAMN05444362_102296"/>
<dbReference type="AlphaFoldDB" id="A0A1M4WRG7"/>
<evidence type="ECO:0000259" key="7">
    <source>
        <dbReference type="Pfam" id="PF07980"/>
    </source>
</evidence>
<evidence type="ECO:0000256" key="1">
    <source>
        <dbReference type="ARBA" id="ARBA00004442"/>
    </source>
</evidence>
<dbReference type="InterPro" id="IPR011990">
    <property type="entry name" value="TPR-like_helical_dom_sf"/>
</dbReference>
<gene>
    <name evidence="8" type="ORF">SAMN05444362_102296</name>
</gene>
<evidence type="ECO:0000256" key="4">
    <source>
        <dbReference type="ARBA" id="ARBA00023136"/>
    </source>
</evidence>
<evidence type="ECO:0000256" key="2">
    <source>
        <dbReference type="ARBA" id="ARBA00006275"/>
    </source>
</evidence>
<comment type="subcellular location">
    <subcellularLocation>
        <location evidence="1">Cell outer membrane</location>
    </subcellularLocation>
</comment>
<dbReference type="Gene3D" id="1.25.40.390">
    <property type="match status" value="1"/>
</dbReference>
<dbReference type="Pfam" id="PF07980">
    <property type="entry name" value="SusD_RagB"/>
    <property type="match status" value="1"/>
</dbReference>
<proteinExistence type="inferred from homology"/>
<dbReference type="RefSeq" id="WP_062176234.1">
    <property type="nucleotide sequence ID" value="NZ_BBXL01000002.1"/>
</dbReference>
<feature type="domain" description="RagB/SusD" evidence="7">
    <location>
        <begin position="340"/>
        <end position="518"/>
    </location>
</feature>
<comment type="similarity">
    <text evidence="2">Belongs to the SusD family.</text>
</comment>
<evidence type="ECO:0000313" key="9">
    <source>
        <dbReference type="Proteomes" id="UP000184480"/>
    </source>
</evidence>
<feature type="signal peptide" evidence="6">
    <location>
        <begin position="1"/>
        <end position="28"/>
    </location>
</feature>
<evidence type="ECO:0000256" key="5">
    <source>
        <dbReference type="ARBA" id="ARBA00023237"/>
    </source>
</evidence>
<keyword evidence="4" id="KW-0472">Membrane</keyword>
<keyword evidence="5" id="KW-0998">Cell outer membrane</keyword>
<dbReference type="CDD" id="cd08977">
    <property type="entry name" value="SusD"/>
    <property type="match status" value="1"/>
</dbReference>
<reference evidence="9" key="1">
    <citation type="submission" date="2016-11" db="EMBL/GenBank/DDBJ databases">
        <authorList>
            <person name="Varghese N."/>
            <person name="Submissions S."/>
        </authorList>
    </citation>
    <scope>NUCLEOTIDE SEQUENCE [LARGE SCALE GENOMIC DNA]</scope>
    <source>
        <strain evidence="9">DSM 27370</strain>
    </source>
</reference>
<keyword evidence="3 6" id="KW-0732">Signal</keyword>
<accession>A0A1M4WRG7</accession>
<name>A0A1M4WRG7_9BACT</name>
<evidence type="ECO:0000256" key="6">
    <source>
        <dbReference type="SAM" id="SignalP"/>
    </source>
</evidence>